<dbReference type="EMBL" id="JABSTU010000001">
    <property type="protein sequence ID" value="KAH8040747.1"/>
    <property type="molecule type" value="Genomic_DNA"/>
</dbReference>
<evidence type="ECO:0000256" key="1">
    <source>
        <dbReference type="ARBA" id="ARBA00004642"/>
    </source>
</evidence>
<reference evidence="15" key="2">
    <citation type="submission" date="2021-09" db="EMBL/GenBank/DDBJ databases">
        <authorList>
            <person name="Jia N."/>
            <person name="Wang J."/>
            <person name="Shi W."/>
            <person name="Du L."/>
            <person name="Sun Y."/>
            <person name="Zhan W."/>
            <person name="Jiang J."/>
            <person name="Wang Q."/>
            <person name="Zhang B."/>
            <person name="Ji P."/>
            <person name="Sakyi L.B."/>
            <person name="Cui X."/>
            <person name="Yuan T."/>
            <person name="Jiang B."/>
            <person name="Yang W."/>
            <person name="Lam T.T.-Y."/>
            <person name="Chang Q."/>
            <person name="Ding S."/>
            <person name="Wang X."/>
            <person name="Zhu J."/>
            <person name="Ruan X."/>
            <person name="Zhao L."/>
            <person name="Wei J."/>
            <person name="Que T."/>
            <person name="Du C."/>
            <person name="Cheng J."/>
            <person name="Dai P."/>
            <person name="Han X."/>
            <person name="Huang E."/>
            <person name="Gao Y."/>
            <person name="Liu J."/>
            <person name="Shao H."/>
            <person name="Ye R."/>
            <person name="Li L."/>
            <person name="Wei W."/>
            <person name="Wang X."/>
            <person name="Wang C."/>
            <person name="Huo Q."/>
            <person name="Li W."/>
            <person name="Guo W."/>
            <person name="Chen H."/>
            <person name="Chen S."/>
            <person name="Zhou L."/>
            <person name="Zhou L."/>
            <person name="Ni X."/>
            <person name="Tian J."/>
            <person name="Zhou Y."/>
            <person name="Sheng Y."/>
            <person name="Liu T."/>
            <person name="Pan Y."/>
            <person name="Xia L."/>
            <person name="Li J."/>
            <person name="Zhao F."/>
            <person name="Cao W."/>
        </authorList>
    </citation>
    <scope>NUCLEOTIDE SEQUENCE</scope>
    <source>
        <strain evidence="15">Rmic-2018</strain>
        <tissue evidence="15">Larvae</tissue>
    </source>
</reference>
<evidence type="ECO:0000256" key="7">
    <source>
        <dbReference type="ARBA" id="ARBA00023054"/>
    </source>
</evidence>
<dbReference type="Gene3D" id="6.20.210.20">
    <property type="entry name" value="THAP domain"/>
    <property type="match status" value="1"/>
</dbReference>
<dbReference type="Pfam" id="PF21787">
    <property type="entry name" value="TNP-like_RNaseH_N"/>
    <property type="match status" value="1"/>
</dbReference>
<evidence type="ECO:0000256" key="12">
    <source>
        <dbReference type="PROSITE-ProRule" id="PRU00309"/>
    </source>
</evidence>
<dbReference type="Pfam" id="PF05485">
    <property type="entry name" value="THAP"/>
    <property type="match status" value="1"/>
</dbReference>
<keyword evidence="16" id="KW-1185">Reference proteome</keyword>
<evidence type="ECO:0000256" key="4">
    <source>
        <dbReference type="ARBA" id="ARBA00022771"/>
    </source>
</evidence>
<dbReference type="GO" id="GO:0008270">
    <property type="term" value="F:zinc ion binding"/>
    <property type="evidence" value="ECO:0007669"/>
    <property type="project" value="UniProtKB-KW"/>
</dbReference>
<keyword evidence="4 12" id="KW-0863">Zinc-finger</keyword>
<organism evidence="15 16">
    <name type="scientific">Rhipicephalus microplus</name>
    <name type="common">Cattle tick</name>
    <name type="synonym">Boophilus microplus</name>
    <dbReference type="NCBI Taxonomy" id="6941"/>
    <lineage>
        <taxon>Eukaryota</taxon>
        <taxon>Metazoa</taxon>
        <taxon>Ecdysozoa</taxon>
        <taxon>Arthropoda</taxon>
        <taxon>Chelicerata</taxon>
        <taxon>Arachnida</taxon>
        <taxon>Acari</taxon>
        <taxon>Parasitiformes</taxon>
        <taxon>Ixodida</taxon>
        <taxon>Ixodoidea</taxon>
        <taxon>Ixodidae</taxon>
        <taxon>Rhipicephalinae</taxon>
        <taxon>Rhipicephalus</taxon>
        <taxon>Boophilus</taxon>
    </lineage>
</organism>
<name>A0A9J6F287_RHIMP</name>
<dbReference type="PANTHER" id="PTHR46600">
    <property type="entry name" value="THAP DOMAIN-CONTAINING"/>
    <property type="match status" value="1"/>
</dbReference>
<dbReference type="InterPro" id="IPR038441">
    <property type="entry name" value="THAP_Znf_sf"/>
</dbReference>
<keyword evidence="3" id="KW-0479">Metal-binding</keyword>
<dbReference type="Proteomes" id="UP000821866">
    <property type="component" value="Chromosome 1"/>
</dbReference>
<keyword evidence="7 13" id="KW-0175">Coiled coil</keyword>
<comment type="subcellular location">
    <subcellularLocation>
        <location evidence="1">Nucleus</location>
        <location evidence="1">Nucleoplasm</location>
    </subcellularLocation>
</comment>
<proteinExistence type="inferred from homology"/>
<dbReference type="InterPro" id="IPR048366">
    <property type="entry name" value="TNP-like_GBD"/>
</dbReference>
<dbReference type="GO" id="GO:0043565">
    <property type="term" value="F:sequence-specific DNA binding"/>
    <property type="evidence" value="ECO:0007669"/>
    <property type="project" value="InterPro"/>
</dbReference>
<keyword evidence="10" id="KW-0539">Nucleus</keyword>
<keyword evidence="11" id="KW-0131">Cell cycle</keyword>
<evidence type="ECO:0000256" key="6">
    <source>
        <dbReference type="ARBA" id="ARBA00023015"/>
    </source>
</evidence>
<reference evidence="15" key="1">
    <citation type="journal article" date="2020" name="Cell">
        <title>Large-Scale Comparative Analyses of Tick Genomes Elucidate Their Genetic Diversity and Vector Capacities.</title>
        <authorList>
            <consortium name="Tick Genome and Microbiome Consortium (TIGMIC)"/>
            <person name="Jia N."/>
            <person name="Wang J."/>
            <person name="Shi W."/>
            <person name="Du L."/>
            <person name="Sun Y."/>
            <person name="Zhan W."/>
            <person name="Jiang J.F."/>
            <person name="Wang Q."/>
            <person name="Zhang B."/>
            <person name="Ji P."/>
            <person name="Bell-Sakyi L."/>
            <person name="Cui X.M."/>
            <person name="Yuan T.T."/>
            <person name="Jiang B.G."/>
            <person name="Yang W.F."/>
            <person name="Lam T.T."/>
            <person name="Chang Q.C."/>
            <person name="Ding S.J."/>
            <person name="Wang X.J."/>
            <person name="Zhu J.G."/>
            <person name="Ruan X.D."/>
            <person name="Zhao L."/>
            <person name="Wei J.T."/>
            <person name="Ye R.Z."/>
            <person name="Que T.C."/>
            <person name="Du C.H."/>
            <person name="Zhou Y.H."/>
            <person name="Cheng J.X."/>
            <person name="Dai P.F."/>
            <person name="Guo W.B."/>
            <person name="Han X.H."/>
            <person name="Huang E.J."/>
            <person name="Li L.F."/>
            <person name="Wei W."/>
            <person name="Gao Y.C."/>
            <person name="Liu J.Z."/>
            <person name="Shao H.Z."/>
            <person name="Wang X."/>
            <person name="Wang C.C."/>
            <person name="Yang T.C."/>
            <person name="Huo Q.B."/>
            <person name="Li W."/>
            <person name="Chen H.Y."/>
            <person name="Chen S.E."/>
            <person name="Zhou L.G."/>
            <person name="Ni X.B."/>
            <person name="Tian J.H."/>
            <person name="Sheng Y."/>
            <person name="Liu T."/>
            <person name="Pan Y.S."/>
            <person name="Xia L.Y."/>
            <person name="Li J."/>
            <person name="Zhao F."/>
            <person name="Cao W.C."/>
        </authorList>
    </citation>
    <scope>NUCLEOTIDE SEQUENCE</scope>
    <source>
        <strain evidence="15">Rmic-2018</strain>
    </source>
</reference>
<dbReference type="GO" id="GO:0005654">
    <property type="term" value="C:nucleoplasm"/>
    <property type="evidence" value="ECO:0007669"/>
    <property type="project" value="UniProtKB-SubCell"/>
</dbReference>
<keyword evidence="9" id="KW-0804">Transcription</keyword>
<sequence>MYIANSLHEAVMSRRQSHCFVPGCKSGYKSCKEKVSLFGVPKEADVFQQWQRNIPRADKPLESNAAVCELHFNKQFVSRHFKHIIGGKTVRLERTRPVLLPGAVPTIFPNVPAYLSKPVPRKRNPKERLCPPLDLPEKRQRLSEVLQPLLGEEPDESATVPSEPQVPFNHKDVALPSDSWGKHVFGGVPLKVAYSVCSPGPDMGLLCAEKLVLFTVTDDSVAHEVFVRGVKLDLDEPGGPASVLKAVDGMHVCSGAGFLEEFPFASSNSNLTVWNGSLYNKKCAGTSLERFVACKYLRRILTNQRCRRKKTKSKTNVSPKMKTKMQAVRRLKDKVKALDEIISQMKAENEKIEEEVLLKKIDSLPPKQKAAILQCFAAASRKSPKGMRYSSEWILECVIMRIKSPRPYEHVRREKILMLPSRTCLKNFMKNYESSFGFNSSVLSGIAKKKTERMDEFQRHGGLIIDEMKLAENFGVAPGTGKIDGFVDLGAFTSELDKSVPCDHGMIVMFQPLSGSWHQILGVFASRGNVKAHLLSKIILEAVVLAEKAGLRVDYVTCDGASWNRAMWHQFGISGTAAAVTPSVQHPADDSRRLFFLSDFPHLVKCVRNGFIKGGYKTPAGHVDVRPIRAAYQLDKCATTLKAMPKITHVHLNPNNFEKMKVNYAFHLFSAEVLRGLFLYREQISKSCSYVRETEKFITFMQKLISVMT</sequence>
<evidence type="ECO:0000256" key="2">
    <source>
        <dbReference type="ARBA" id="ARBA00006177"/>
    </source>
</evidence>
<feature type="domain" description="THAP-type" evidence="14">
    <location>
        <begin position="12"/>
        <end position="108"/>
    </location>
</feature>
<evidence type="ECO:0000256" key="10">
    <source>
        <dbReference type="ARBA" id="ARBA00023242"/>
    </source>
</evidence>
<feature type="coiled-coil region" evidence="13">
    <location>
        <begin position="328"/>
        <end position="355"/>
    </location>
</feature>
<dbReference type="InterPro" id="IPR006612">
    <property type="entry name" value="THAP_Znf"/>
</dbReference>
<dbReference type="SMART" id="SM00692">
    <property type="entry name" value="DM3"/>
    <property type="match status" value="1"/>
</dbReference>
<evidence type="ECO:0000256" key="9">
    <source>
        <dbReference type="ARBA" id="ARBA00023163"/>
    </source>
</evidence>
<dbReference type="PANTHER" id="PTHR46600:SF1">
    <property type="entry name" value="THAP DOMAIN-CONTAINING PROTEIN 1"/>
    <property type="match status" value="1"/>
</dbReference>
<keyword evidence="5" id="KW-0862">Zinc</keyword>
<accession>A0A9J6F287</accession>
<dbReference type="Pfam" id="PF21788">
    <property type="entry name" value="TNP-like_GBD"/>
    <property type="match status" value="1"/>
</dbReference>
<dbReference type="VEuPathDB" id="VectorBase:LOC119172911"/>
<evidence type="ECO:0000256" key="5">
    <source>
        <dbReference type="ARBA" id="ARBA00022833"/>
    </source>
</evidence>
<evidence type="ECO:0000259" key="14">
    <source>
        <dbReference type="PROSITE" id="PS50950"/>
    </source>
</evidence>
<dbReference type="InterPro" id="IPR048365">
    <property type="entry name" value="TNP-like_RNaseH_N"/>
</dbReference>
<keyword evidence="6" id="KW-0805">Transcription regulation</keyword>
<protein>
    <recommendedName>
        <fullName evidence="14">THAP-type domain-containing protein</fullName>
    </recommendedName>
</protein>
<evidence type="ECO:0000256" key="11">
    <source>
        <dbReference type="ARBA" id="ARBA00023306"/>
    </source>
</evidence>
<dbReference type="SUPFAM" id="SSF57716">
    <property type="entry name" value="Glucocorticoid receptor-like (DNA-binding domain)"/>
    <property type="match status" value="1"/>
</dbReference>
<dbReference type="InterPro" id="IPR026516">
    <property type="entry name" value="THAP1/10"/>
</dbReference>
<evidence type="ECO:0000313" key="16">
    <source>
        <dbReference type="Proteomes" id="UP000821866"/>
    </source>
</evidence>
<dbReference type="AlphaFoldDB" id="A0A9J6F287"/>
<dbReference type="SMART" id="SM00980">
    <property type="entry name" value="THAP"/>
    <property type="match status" value="1"/>
</dbReference>
<comment type="caution">
    <text evidence="15">The sequence shown here is derived from an EMBL/GenBank/DDBJ whole genome shotgun (WGS) entry which is preliminary data.</text>
</comment>
<evidence type="ECO:0000256" key="13">
    <source>
        <dbReference type="SAM" id="Coils"/>
    </source>
</evidence>
<evidence type="ECO:0000313" key="15">
    <source>
        <dbReference type="EMBL" id="KAH8040747.1"/>
    </source>
</evidence>
<comment type="similarity">
    <text evidence="2">Belongs to the THAP1 family.</text>
</comment>
<dbReference type="PROSITE" id="PS50950">
    <property type="entry name" value="ZF_THAP"/>
    <property type="match status" value="1"/>
</dbReference>
<evidence type="ECO:0000256" key="3">
    <source>
        <dbReference type="ARBA" id="ARBA00022723"/>
    </source>
</evidence>
<gene>
    <name evidence="15" type="ORF">HPB51_012917</name>
</gene>
<keyword evidence="8 12" id="KW-0238">DNA-binding</keyword>
<evidence type="ECO:0000256" key="8">
    <source>
        <dbReference type="ARBA" id="ARBA00023125"/>
    </source>
</evidence>